<evidence type="ECO:0000313" key="1">
    <source>
        <dbReference type="EMBL" id="CAH2096337.1"/>
    </source>
</evidence>
<gene>
    <name evidence="1" type="ORF">EEDITHA_LOCUS11689</name>
</gene>
<dbReference type="Proteomes" id="UP001153954">
    <property type="component" value="Unassembled WGS sequence"/>
</dbReference>
<evidence type="ECO:0000313" key="2">
    <source>
        <dbReference type="Proteomes" id="UP001153954"/>
    </source>
</evidence>
<name>A0AAU9UEU8_EUPED</name>
<organism evidence="1 2">
    <name type="scientific">Euphydryas editha</name>
    <name type="common">Edith's checkerspot</name>
    <dbReference type="NCBI Taxonomy" id="104508"/>
    <lineage>
        <taxon>Eukaryota</taxon>
        <taxon>Metazoa</taxon>
        <taxon>Ecdysozoa</taxon>
        <taxon>Arthropoda</taxon>
        <taxon>Hexapoda</taxon>
        <taxon>Insecta</taxon>
        <taxon>Pterygota</taxon>
        <taxon>Neoptera</taxon>
        <taxon>Endopterygota</taxon>
        <taxon>Lepidoptera</taxon>
        <taxon>Glossata</taxon>
        <taxon>Ditrysia</taxon>
        <taxon>Papilionoidea</taxon>
        <taxon>Nymphalidae</taxon>
        <taxon>Nymphalinae</taxon>
        <taxon>Euphydryas</taxon>
    </lineage>
</organism>
<protein>
    <submittedName>
        <fullName evidence="1">Uncharacterized protein</fullName>
    </submittedName>
</protein>
<dbReference type="EMBL" id="CAKOGL010000016">
    <property type="protein sequence ID" value="CAH2096337.1"/>
    <property type="molecule type" value="Genomic_DNA"/>
</dbReference>
<comment type="caution">
    <text evidence="1">The sequence shown here is derived from an EMBL/GenBank/DDBJ whole genome shotgun (WGS) entry which is preliminary data.</text>
</comment>
<keyword evidence="2" id="KW-1185">Reference proteome</keyword>
<proteinExistence type="predicted"/>
<accession>A0AAU9UEU8</accession>
<dbReference type="AlphaFoldDB" id="A0AAU9UEU8"/>
<reference evidence="1" key="1">
    <citation type="submission" date="2022-03" db="EMBL/GenBank/DDBJ databases">
        <authorList>
            <person name="Tunstrom K."/>
        </authorList>
    </citation>
    <scope>NUCLEOTIDE SEQUENCE</scope>
</reference>
<sequence>MKVNHGLYGQGNGKKTKIMGYVTLKALAKSDLKDILTNINDKKEAFFHLLESPIDRPDVYVLVMELLSKICESSFDQLKLNLLLEICNSQFITNLGNYLMDLPYTERNSKNIKYWKNEIEFWKNFIRFCECIIIMSPQTALNKCRSLIEGSSKLCLEELITRHNFVLPEECNLKLNELRETLRAHEKEKNKVN</sequence>